<accession>A0A2R7Y070</accession>
<proteinExistence type="predicted"/>
<reference evidence="2" key="1">
    <citation type="submission" date="2016-08" db="EMBL/GenBank/DDBJ databases">
        <title>Comparative genomics of Lactococcus lactis strain WFLU12 isolated from the gastrointestinal tract of wild olive flounder (Paralichythys olivaceus).</title>
        <authorList>
            <person name="Nguyen T.L."/>
            <person name="Kim D.-H."/>
        </authorList>
    </citation>
    <scope>NUCLEOTIDE SEQUENCE [LARGE SCALE GENOMIC DNA]</scope>
    <source>
        <strain evidence="2">WFLU12</strain>
    </source>
</reference>
<dbReference type="EMBL" id="PKRZ01000001">
    <property type="protein sequence ID" value="PUA16168.1"/>
    <property type="molecule type" value="Genomic_DNA"/>
</dbReference>
<dbReference type="AlphaFoldDB" id="A0A2R7Y070"/>
<protein>
    <recommendedName>
        <fullName evidence="3">Transposase</fullName>
    </recommendedName>
</protein>
<comment type="caution">
    <text evidence="1">The sequence shown here is derived from an EMBL/GenBank/DDBJ whole genome shotgun (WGS) entry which is preliminary data.</text>
</comment>
<evidence type="ECO:0000313" key="1">
    <source>
        <dbReference type="EMBL" id="PUA16168.1"/>
    </source>
</evidence>
<evidence type="ECO:0000313" key="2">
    <source>
        <dbReference type="Proteomes" id="UP000234865"/>
    </source>
</evidence>
<organism evidence="1 2">
    <name type="scientific">Lactococcus lactis subsp. lactis</name>
    <name type="common">Streptococcus lactis</name>
    <dbReference type="NCBI Taxonomy" id="1360"/>
    <lineage>
        <taxon>Bacteria</taxon>
        <taxon>Bacillati</taxon>
        <taxon>Bacillota</taxon>
        <taxon>Bacilli</taxon>
        <taxon>Lactobacillales</taxon>
        <taxon>Streptococcaceae</taxon>
        <taxon>Lactococcus</taxon>
    </lineage>
</organism>
<evidence type="ECO:0008006" key="3">
    <source>
        <dbReference type="Google" id="ProtNLM"/>
    </source>
</evidence>
<sequence>MAKKGQKLQQYTGAFKQSMFEKYRSGILASVLSEE</sequence>
<dbReference type="Proteomes" id="UP000234865">
    <property type="component" value="Unassembled WGS sequence"/>
</dbReference>
<gene>
    <name evidence="1" type="ORF">CYU10_001221</name>
</gene>
<name>A0A2R7Y070_LACLL</name>